<evidence type="ECO:0000313" key="5">
    <source>
        <dbReference type="Proteomes" id="UP000321436"/>
    </source>
</evidence>
<feature type="chain" id="PRO_5021805225" evidence="3">
    <location>
        <begin position="26"/>
        <end position="557"/>
    </location>
</feature>
<organism evidence="4 5">
    <name type="scientific">Chitinophaga cymbidii</name>
    <dbReference type="NCBI Taxonomy" id="1096750"/>
    <lineage>
        <taxon>Bacteria</taxon>
        <taxon>Pseudomonadati</taxon>
        <taxon>Bacteroidota</taxon>
        <taxon>Chitinophagia</taxon>
        <taxon>Chitinophagales</taxon>
        <taxon>Chitinophagaceae</taxon>
        <taxon>Chitinophaga</taxon>
    </lineage>
</organism>
<sequence>MSTYTKITLLTGLTLLLLSSRPAGAQHTIAYTFPLPSSRETGLVKASFNITTSFRVMTIAGNKEADLIMTMNVAPATAQSPRPSFEYRYMYHGEVFTDQDVGTAPFYKLRTWLVEFDVIVQGRGKTWDFSLSKADKTKYIKVPLDSKAEQYTAKIMGMNFIQFEGQQDIENAIRKLLEKRKTAAAKPQNANTSTNPLQSTAATGNNTAKASTTATTNKEADDDFWEEKKPAKTGSAGTPSRTTAAPQVDYTKQLREAQTAYFDQTRESHARIEQQGALAMSSYYAAQAVNKAKSNLQSLSRLDGNYESIEELNADFESKYYAINQAVEELSSARQQSYQASYNSLYNNANETNRAIGQAVVAAGSMISEMAAEKKRRQMQEQLRRERAAEEARIKEKKWQALVSSRREMLKRFPDGGVPLSFHKVSVNDLYFFAYVLDTTDIRKQAPVAMLTNVFPVSRYGDGTWPFKNGLTGDLKKVTGAGKITIMGYYTTEKLANDMRAAFENIAGKCQVKVKHYTYKGKKSAAGNSNTDFWGNEKSGEKNKKAAPAKKDDFWEN</sequence>
<feature type="signal peptide" evidence="3">
    <location>
        <begin position="1"/>
        <end position="25"/>
    </location>
</feature>
<dbReference type="OrthoDB" id="1454607at2"/>
<feature type="compositionally biased region" description="Basic and acidic residues" evidence="2">
    <location>
        <begin position="538"/>
        <end position="557"/>
    </location>
</feature>
<accession>A0A512RQD2</accession>
<protein>
    <submittedName>
        <fullName evidence="4">Uncharacterized protein</fullName>
    </submittedName>
</protein>
<evidence type="ECO:0000256" key="1">
    <source>
        <dbReference type="SAM" id="Coils"/>
    </source>
</evidence>
<name>A0A512RQD2_9BACT</name>
<comment type="caution">
    <text evidence="4">The sequence shown here is derived from an EMBL/GenBank/DDBJ whole genome shotgun (WGS) entry which is preliminary data.</text>
</comment>
<dbReference type="AlphaFoldDB" id="A0A512RQD2"/>
<dbReference type="RefSeq" id="WP_146865934.1">
    <property type="nucleotide sequence ID" value="NZ_BKAU01000005.1"/>
</dbReference>
<dbReference type="Proteomes" id="UP000321436">
    <property type="component" value="Unassembled WGS sequence"/>
</dbReference>
<feature type="coiled-coil region" evidence="1">
    <location>
        <begin position="369"/>
        <end position="400"/>
    </location>
</feature>
<keyword evidence="1" id="KW-0175">Coiled coil</keyword>
<dbReference type="EMBL" id="BKAU01000005">
    <property type="protein sequence ID" value="GEP97903.1"/>
    <property type="molecule type" value="Genomic_DNA"/>
</dbReference>
<feature type="region of interest" description="Disordered" evidence="2">
    <location>
        <begin position="183"/>
        <end position="246"/>
    </location>
</feature>
<keyword evidence="3" id="KW-0732">Signal</keyword>
<gene>
    <name evidence="4" type="ORF">CCY01nite_41630</name>
</gene>
<feature type="compositionally biased region" description="Polar residues" evidence="2">
    <location>
        <begin position="188"/>
        <end position="198"/>
    </location>
</feature>
<feature type="region of interest" description="Disordered" evidence="2">
    <location>
        <begin position="523"/>
        <end position="557"/>
    </location>
</feature>
<feature type="compositionally biased region" description="Low complexity" evidence="2">
    <location>
        <begin position="199"/>
        <end position="217"/>
    </location>
</feature>
<reference evidence="4 5" key="1">
    <citation type="submission" date="2019-07" db="EMBL/GenBank/DDBJ databases">
        <title>Whole genome shotgun sequence of Chitinophaga cymbidii NBRC 109752.</title>
        <authorList>
            <person name="Hosoyama A."/>
            <person name="Uohara A."/>
            <person name="Ohji S."/>
            <person name="Ichikawa N."/>
        </authorList>
    </citation>
    <scope>NUCLEOTIDE SEQUENCE [LARGE SCALE GENOMIC DNA]</scope>
    <source>
        <strain evidence="4 5">NBRC 109752</strain>
    </source>
</reference>
<keyword evidence="5" id="KW-1185">Reference proteome</keyword>
<evidence type="ECO:0000256" key="2">
    <source>
        <dbReference type="SAM" id="MobiDB-lite"/>
    </source>
</evidence>
<evidence type="ECO:0000313" key="4">
    <source>
        <dbReference type="EMBL" id="GEP97903.1"/>
    </source>
</evidence>
<proteinExistence type="predicted"/>
<feature type="compositionally biased region" description="Polar residues" evidence="2">
    <location>
        <begin position="235"/>
        <end position="245"/>
    </location>
</feature>
<evidence type="ECO:0000256" key="3">
    <source>
        <dbReference type="SAM" id="SignalP"/>
    </source>
</evidence>